<evidence type="ECO:0000313" key="1">
    <source>
        <dbReference type="EMBL" id="PPS08896.1"/>
    </source>
</evidence>
<dbReference type="AlphaFoldDB" id="A0A2P5Y028"/>
<protein>
    <submittedName>
        <fullName evidence="1">Uncharacterized protein</fullName>
    </submittedName>
</protein>
<dbReference type="Proteomes" id="UP000239757">
    <property type="component" value="Unassembled WGS sequence"/>
</dbReference>
<name>A0A2P5Y028_GOSBA</name>
<accession>A0A2P5Y028</accession>
<reference evidence="1 2" key="1">
    <citation type="submission" date="2015-01" db="EMBL/GenBank/DDBJ databases">
        <title>Genome of allotetraploid Gossypium barbadense reveals genomic plasticity and fiber elongation in cotton evolution.</title>
        <authorList>
            <person name="Chen X."/>
            <person name="Liu X."/>
            <person name="Zhao B."/>
            <person name="Zheng H."/>
            <person name="Hu Y."/>
            <person name="Lu G."/>
            <person name="Yang C."/>
            <person name="Chen J."/>
            <person name="Shan C."/>
            <person name="Zhang L."/>
            <person name="Zhou Y."/>
            <person name="Wang L."/>
            <person name="Guo W."/>
            <person name="Bai Y."/>
            <person name="Ruan J."/>
            <person name="Shangguan X."/>
            <person name="Mao Y."/>
            <person name="Jiang J."/>
            <person name="Zhu Y."/>
            <person name="Lei J."/>
            <person name="Kang H."/>
            <person name="Chen S."/>
            <person name="He X."/>
            <person name="Wang R."/>
            <person name="Wang Y."/>
            <person name="Chen J."/>
            <person name="Wang L."/>
            <person name="Yu S."/>
            <person name="Wang B."/>
            <person name="Wei J."/>
            <person name="Song S."/>
            <person name="Lu X."/>
            <person name="Gao Z."/>
            <person name="Gu W."/>
            <person name="Deng X."/>
            <person name="Ma D."/>
            <person name="Wang S."/>
            <person name="Liang W."/>
            <person name="Fang L."/>
            <person name="Cai C."/>
            <person name="Zhu X."/>
            <person name="Zhou B."/>
            <person name="Zhang Y."/>
            <person name="Chen Z."/>
            <person name="Xu S."/>
            <person name="Zhu R."/>
            <person name="Wang S."/>
            <person name="Zhang T."/>
            <person name="Zhao G."/>
        </authorList>
    </citation>
    <scope>NUCLEOTIDE SEQUENCE [LARGE SCALE GENOMIC DNA]</scope>
    <source>
        <strain evidence="2">cv. Xinhai21</strain>
        <tissue evidence="1">Leaf</tissue>
    </source>
</reference>
<dbReference type="OrthoDB" id="10542157at2759"/>
<evidence type="ECO:0000313" key="2">
    <source>
        <dbReference type="Proteomes" id="UP000239757"/>
    </source>
</evidence>
<proteinExistence type="predicted"/>
<dbReference type="EMBL" id="KZ663934">
    <property type="protein sequence ID" value="PPS08896.1"/>
    <property type="molecule type" value="Genomic_DNA"/>
</dbReference>
<gene>
    <name evidence="1" type="ORF">GOBAR_AA11753</name>
</gene>
<organism evidence="1 2">
    <name type="scientific">Gossypium barbadense</name>
    <name type="common">Sea Island cotton</name>
    <name type="synonym">Hibiscus barbadensis</name>
    <dbReference type="NCBI Taxonomy" id="3634"/>
    <lineage>
        <taxon>Eukaryota</taxon>
        <taxon>Viridiplantae</taxon>
        <taxon>Streptophyta</taxon>
        <taxon>Embryophyta</taxon>
        <taxon>Tracheophyta</taxon>
        <taxon>Spermatophyta</taxon>
        <taxon>Magnoliopsida</taxon>
        <taxon>eudicotyledons</taxon>
        <taxon>Gunneridae</taxon>
        <taxon>Pentapetalae</taxon>
        <taxon>rosids</taxon>
        <taxon>malvids</taxon>
        <taxon>Malvales</taxon>
        <taxon>Malvaceae</taxon>
        <taxon>Malvoideae</taxon>
        <taxon>Gossypium</taxon>
    </lineage>
</organism>
<sequence>MWIPPPVACASPSMPVIREVLIRGNREALVLEAARPSNAQLPSASSLCSSLQFLLSDANMVGLRYGEARQRELMDTKVDLARVREQHHKMMEENEVIIKQNEDLTECLAIVETKVEGLEHTVVAKRESKKALQAKLDRLIEEYVLEDFKKKIAKNGLNSMSKLKINILFHAQGIGGPFDVRKMDLNAPEETNSPAFYLKDDSTEYHTLAPSTGNATSFVVNGDMARTAGNDDVVQKAERETDVL</sequence>